<evidence type="ECO:0000313" key="1">
    <source>
        <dbReference type="EMBL" id="ORX68628.1"/>
    </source>
</evidence>
<comment type="caution">
    <text evidence="1">The sequence shown here is derived from an EMBL/GenBank/DDBJ whole genome shotgun (WGS) entry which is preliminary data.</text>
</comment>
<reference evidence="1 2" key="1">
    <citation type="submission" date="2016-07" db="EMBL/GenBank/DDBJ databases">
        <title>Pervasive Adenine N6-methylation of Active Genes in Fungi.</title>
        <authorList>
            <consortium name="DOE Joint Genome Institute"/>
            <person name="Mondo S.J."/>
            <person name="Dannebaum R.O."/>
            <person name="Kuo R.C."/>
            <person name="Labutti K."/>
            <person name="Haridas S."/>
            <person name="Kuo A."/>
            <person name="Salamov A."/>
            <person name="Ahrendt S.R."/>
            <person name="Lipzen A."/>
            <person name="Sullivan W."/>
            <person name="Andreopoulos W.B."/>
            <person name="Clum A."/>
            <person name="Lindquist E."/>
            <person name="Daum C."/>
            <person name="Ramamoorthy G.K."/>
            <person name="Gryganskyi A."/>
            <person name="Culley D."/>
            <person name="Magnuson J.K."/>
            <person name="James T.Y."/>
            <person name="O'Malley M.A."/>
            <person name="Stajich J.E."/>
            <person name="Spatafora J.W."/>
            <person name="Visel A."/>
            <person name="Grigoriev I.V."/>
        </authorList>
    </citation>
    <scope>NUCLEOTIDE SEQUENCE [LARGE SCALE GENOMIC DNA]</scope>
    <source>
        <strain evidence="1 2">ATCC 12442</strain>
    </source>
</reference>
<gene>
    <name evidence="1" type="ORF">DL89DRAFT_318398</name>
</gene>
<keyword evidence="2" id="KW-1185">Reference proteome</keyword>
<dbReference type="InterPro" id="IPR032675">
    <property type="entry name" value="LRR_dom_sf"/>
</dbReference>
<dbReference type="AlphaFoldDB" id="A0A1Y1W5G8"/>
<name>A0A1Y1W5G8_9FUNG</name>
<dbReference type="GeneID" id="63807751"/>
<evidence type="ECO:0008006" key="3">
    <source>
        <dbReference type="Google" id="ProtNLM"/>
    </source>
</evidence>
<dbReference type="EMBL" id="MCFD01000009">
    <property type="protein sequence ID" value="ORX68628.1"/>
    <property type="molecule type" value="Genomic_DNA"/>
</dbReference>
<dbReference type="OrthoDB" id="10462862at2759"/>
<dbReference type="Gene3D" id="3.80.10.10">
    <property type="entry name" value="Ribonuclease Inhibitor"/>
    <property type="match status" value="1"/>
</dbReference>
<sequence length="554" mass="63265">MMFLKDIDSAHPEIQKVHIQNLVIGALNMTSTLNDYYRLVTFAIRHPHLCCLIPDDAYRTLVIQCFMLCQCSDRLCSCVYSRKWLSNFEFLVAAGKLDYVKEVRIVMNSLSTAALGLDIALDFLRINRSRLLSVELLVFLGPGLFTAGRMQDAQLSVAEAMLTRTQITTLYPNIVNIQYCIPPKWGPISKILENLACTGVILFEMLVGHYLPRLISVQVIMPFPDSVSLTFSRYLTCLSLNSRYVRCLKHFPRIPVHMLRRLDLMQVEGVVDWSLFLLDDKALRFTHVEELSLEFARPDGSPRRMPSFEVSVRFPSIKILKVQGMKYSSMNFSSYFEADSVPQLILYEDPSALQKMSFPLLKCSRNLHVVHLDRLSAKPVVYKCGDLHPLFNYGARLKVAKFTGLEYPLPMYINWKLLRWLYFTASIANRAGIENLLEQLPCLETLIMPCFSMNVDDITSESRNKHFDDQADRPSITDESYLVDREFAISESLTRFDILSCKPLLVNDLAKLVQHLPRLKRLGVNPDSITDMIMAILPLVCECGVLVSEFSADK</sequence>
<dbReference type="RefSeq" id="XP_040742410.1">
    <property type="nucleotide sequence ID" value="XM_040891103.1"/>
</dbReference>
<protein>
    <recommendedName>
        <fullName evidence="3">F-box domain-containing protein</fullName>
    </recommendedName>
</protein>
<accession>A0A1Y1W5G8</accession>
<evidence type="ECO:0000313" key="2">
    <source>
        <dbReference type="Proteomes" id="UP000193922"/>
    </source>
</evidence>
<organism evidence="1 2">
    <name type="scientific">Linderina pennispora</name>
    <dbReference type="NCBI Taxonomy" id="61395"/>
    <lineage>
        <taxon>Eukaryota</taxon>
        <taxon>Fungi</taxon>
        <taxon>Fungi incertae sedis</taxon>
        <taxon>Zoopagomycota</taxon>
        <taxon>Kickxellomycotina</taxon>
        <taxon>Kickxellomycetes</taxon>
        <taxon>Kickxellales</taxon>
        <taxon>Kickxellaceae</taxon>
        <taxon>Linderina</taxon>
    </lineage>
</organism>
<dbReference type="Proteomes" id="UP000193922">
    <property type="component" value="Unassembled WGS sequence"/>
</dbReference>
<proteinExistence type="predicted"/>